<dbReference type="Gene3D" id="3.40.800.10">
    <property type="entry name" value="Ureohydrolase domain"/>
    <property type="match status" value="1"/>
</dbReference>
<dbReference type="PANTHER" id="PTHR11358:SF26">
    <property type="entry name" value="GUANIDINO ACID HYDROLASE, MITOCHONDRIAL"/>
    <property type="match status" value="1"/>
</dbReference>
<dbReference type="GO" id="GO:0008783">
    <property type="term" value="F:agmatinase activity"/>
    <property type="evidence" value="ECO:0007669"/>
    <property type="project" value="UniProtKB-EC"/>
</dbReference>
<keyword evidence="3 5" id="KW-0378">Hydrolase</keyword>
<dbReference type="GO" id="GO:0033389">
    <property type="term" value="P:putrescine biosynthetic process from arginine, via agmatine"/>
    <property type="evidence" value="ECO:0007669"/>
    <property type="project" value="TreeGrafter"/>
</dbReference>
<dbReference type="PRINTS" id="PR00116">
    <property type="entry name" value="ARGINASE"/>
</dbReference>
<comment type="similarity">
    <text evidence="1">Belongs to the arginase family. Agmatinase subfamily.</text>
</comment>
<dbReference type="PROSITE" id="PS51409">
    <property type="entry name" value="ARGINASE_2"/>
    <property type="match status" value="1"/>
</dbReference>
<keyword evidence="7" id="KW-1185">Reference proteome</keyword>
<dbReference type="AlphaFoldDB" id="A0A3L9YGG9"/>
<feature type="binding site" evidence="4">
    <location>
        <position position="154"/>
    </location>
    <ligand>
        <name>Mn(2+)</name>
        <dbReference type="ChEBI" id="CHEBI:29035"/>
        <label>1</label>
    </ligand>
</feature>
<dbReference type="PROSITE" id="PS01053">
    <property type="entry name" value="ARGINASE_1"/>
    <property type="match status" value="1"/>
</dbReference>
<dbReference type="NCBIfam" id="TIGR01230">
    <property type="entry name" value="agmatinase"/>
    <property type="match status" value="1"/>
</dbReference>
<dbReference type="InterPro" id="IPR020855">
    <property type="entry name" value="Ureohydrolase_Mn_BS"/>
</dbReference>
<feature type="binding site" evidence="4">
    <location>
        <position position="158"/>
    </location>
    <ligand>
        <name>Mn(2+)</name>
        <dbReference type="ChEBI" id="CHEBI:29035"/>
        <label>1</label>
    </ligand>
</feature>
<gene>
    <name evidence="6" type="primary">speB</name>
    <name evidence="6" type="ORF">D9R08_10630</name>
</gene>
<dbReference type="InterPro" id="IPR005925">
    <property type="entry name" value="Agmatinase-rel"/>
</dbReference>
<protein>
    <submittedName>
        <fullName evidence="6">Agmatinase</fullName>
        <ecNumber evidence="6">3.5.3.11</ecNumber>
    </submittedName>
</protein>
<feature type="binding site" evidence="4">
    <location>
        <position position="248"/>
    </location>
    <ligand>
        <name>Mn(2+)</name>
        <dbReference type="ChEBI" id="CHEBI:29035"/>
        <label>1</label>
    </ligand>
</feature>
<dbReference type="PIRSF" id="PIRSF036979">
    <property type="entry name" value="Arginase"/>
    <property type="match status" value="1"/>
</dbReference>
<dbReference type="EC" id="3.5.3.11" evidence="6"/>
<reference evidence="6 7" key="1">
    <citation type="submission" date="2018-10" db="EMBL/GenBank/DDBJ databases">
        <authorList>
            <person name="Jung H.S."/>
            <person name="Jeon C.O."/>
        </authorList>
    </citation>
    <scope>NUCLEOTIDE SEQUENCE [LARGE SCALE GENOMIC DNA]</scope>
    <source>
        <strain evidence="6 7">MA-7-27</strain>
    </source>
</reference>
<feature type="binding site" evidence="4">
    <location>
        <position position="130"/>
    </location>
    <ligand>
        <name>Mn(2+)</name>
        <dbReference type="ChEBI" id="CHEBI:29035"/>
        <label>1</label>
    </ligand>
</feature>
<evidence type="ECO:0000313" key="7">
    <source>
        <dbReference type="Proteomes" id="UP000281343"/>
    </source>
</evidence>
<comment type="cofactor">
    <cofactor evidence="4">
        <name>Mn(2+)</name>
        <dbReference type="ChEBI" id="CHEBI:29035"/>
    </cofactor>
    <text evidence="4">Binds 2 manganese ions per subunit.</text>
</comment>
<dbReference type="PANTHER" id="PTHR11358">
    <property type="entry name" value="ARGINASE/AGMATINASE"/>
    <property type="match status" value="1"/>
</dbReference>
<dbReference type="Proteomes" id="UP000281343">
    <property type="component" value="Unassembled WGS sequence"/>
</dbReference>
<name>A0A3L9YGG9_9RHOB</name>
<dbReference type="EMBL" id="RCNT01000005">
    <property type="protein sequence ID" value="RMA41930.1"/>
    <property type="molecule type" value="Genomic_DNA"/>
</dbReference>
<evidence type="ECO:0000256" key="2">
    <source>
        <dbReference type="ARBA" id="ARBA00022723"/>
    </source>
</evidence>
<dbReference type="RefSeq" id="WP_121898036.1">
    <property type="nucleotide sequence ID" value="NZ_RCNT01000005.1"/>
</dbReference>
<dbReference type="SUPFAM" id="SSF52768">
    <property type="entry name" value="Arginase/deacetylase"/>
    <property type="match status" value="1"/>
</dbReference>
<sequence length="319" mass="34188">MSDPFFIPPSGADLPRYAGVPTFMRLPYLSPEDPRRAEVELGFFGLPWDGATSNRPGARHGPRALRDASTMIRAMNRATGQTPFAAMQCADLGDVAMSPVDQDEALGNAEAFIAGVVEQGIRPLMVGGDHLCTLTVLRALRAARGEAFGLILLDSHTDLYPPYFGGQTLTHGNPFRQAVTEGLIAPERTVMIGMRGTAYDTEDFDFGHRHGIRIVQIEEFFDRGFGPVMDEARAIVGTAPAYLSFDIDFIDPAYAPGTGTPEVGGPTSFQAIQCVRALRGLDIIGADLVEVSPPFDPSGGTAWLGASVLFELLCVMAPA</sequence>
<dbReference type="OrthoDB" id="9788689at2"/>
<evidence type="ECO:0000256" key="5">
    <source>
        <dbReference type="RuleBase" id="RU003684"/>
    </source>
</evidence>
<dbReference type="InterPro" id="IPR023696">
    <property type="entry name" value="Ureohydrolase_dom_sf"/>
</dbReference>
<dbReference type="InterPro" id="IPR006035">
    <property type="entry name" value="Ureohydrolase"/>
</dbReference>
<feature type="binding site" evidence="4">
    <location>
        <position position="246"/>
    </location>
    <ligand>
        <name>Mn(2+)</name>
        <dbReference type="ChEBI" id="CHEBI:29035"/>
        <label>1</label>
    </ligand>
</feature>
<accession>A0A3L9YGG9</accession>
<dbReference type="CDD" id="cd11592">
    <property type="entry name" value="Agmatinase_PAH"/>
    <property type="match status" value="1"/>
</dbReference>
<evidence type="ECO:0000256" key="3">
    <source>
        <dbReference type="ARBA" id="ARBA00022801"/>
    </source>
</evidence>
<comment type="caution">
    <text evidence="6">The sequence shown here is derived from an EMBL/GenBank/DDBJ whole genome shotgun (WGS) entry which is preliminary data.</text>
</comment>
<dbReference type="GO" id="GO:0046872">
    <property type="term" value="F:metal ion binding"/>
    <property type="evidence" value="ECO:0007669"/>
    <property type="project" value="UniProtKB-KW"/>
</dbReference>
<keyword evidence="4" id="KW-0464">Manganese</keyword>
<evidence type="ECO:0000313" key="6">
    <source>
        <dbReference type="EMBL" id="RMA41930.1"/>
    </source>
</evidence>
<dbReference type="Pfam" id="PF00491">
    <property type="entry name" value="Arginase"/>
    <property type="match status" value="1"/>
</dbReference>
<organism evidence="6 7">
    <name type="scientific">Rhodophyticola porphyridii</name>
    <dbReference type="NCBI Taxonomy" id="1852017"/>
    <lineage>
        <taxon>Bacteria</taxon>
        <taxon>Pseudomonadati</taxon>
        <taxon>Pseudomonadota</taxon>
        <taxon>Alphaproteobacteria</taxon>
        <taxon>Rhodobacterales</taxon>
        <taxon>Roseobacteraceae</taxon>
        <taxon>Rhodophyticola</taxon>
    </lineage>
</organism>
<evidence type="ECO:0000256" key="4">
    <source>
        <dbReference type="PIRSR" id="PIRSR036979-1"/>
    </source>
</evidence>
<proteinExistence type="inferred from homology"/>
<evidence type="ECO:0000256" key="1">
    <source>
        <dbReference type="ARBA" id="ARBA00009227"/>
    </source>
</evidence>
<feature type="binding site" evidence="4">
    <location>
        <position position="156"/>
    </location>
    <ligand>
        <name>Mn(2+)</name>
        <dbReference type="ChEBI" id="CHEBI:29035"/>
        <label>1</label>
    </ligand>
</feature>
<keyword evidence="2 4" id="KW-0479">Metal-binding</keyword>